<dbReference type="GO" id="GO:0016926">
    <property type="term" value="P:protein desumoylation"/>
    <property type="evidence" value="ECO:0007669"/>
    <property type="project" value="TreeGrafter"/>
</dbReference>
<dbReference type="AlphaFoldDB" id="A0AAV2JTK3"/>
<dbReference type="GO" id="GO:0016929">
    <property type="term" value="F:deSUMOylase activity"/>
    <property type="evidence" value="ECO:0007669"/>
    <property type="project" value="TreeGrafter"/>
</dbReference>
<name>A0AAV2JTK3_KNICA</name>
<evidence type="ECO:0000256" key="4">
    <source>
        <dbReference type="ARBA" id="ARBA00022807"/>
    </source>
</evidence>
<protein>
    <recommendedName>
        <fullName evidence="5">Ubiquitin-like protease family profile domain-containing protein</fullName>
    </recommendedName>
</protein>
<keyword evidence="4" id="KW-0788">Thiol protease</keyword>
<keyword evidence="2" id="KW-0645">Protease</keyword>
<gene>
    <name evidence="6" type="ORF">KC01_LOCUS10877</name>
</gene>
<comment type="similarity">
    <text evidence="1">Belongs to the peptidase C48 family.</text>
</comment>
<evidence type="ECO:0000256" key="1">
    <source>
        <dbReference type="ARBA" id="ARBA00005234"/>
    </source>
</evidence>
<evidence type="ECO:0000313" key="6">
    <source>
        <dbReference type="EMBL" id="CAL1579936.1"/>
    </source>
</evidence>
<evidence type="ECO:0000259" key="5">
    <source>
        <dbReference type="PROSITE" id="PS50600"/>
    </source>
</evidence>
<dbReference type="PANTHER" id="PTHR12606">
    <property type="entry name" value="SENTRIN/SUMO-SPECIFIC PROTEASE"/>
    <property type="match status" value="1"/>
</dbReference>
<dbReference type="InterPro" id="IPR003653">
    <property type="entry name" value="Peptidase_C48_C"/>
</dbReference>
<dbReference type="Pfam" id="PF02902">
    <property type="entry name" value="Peptidase_C48"/>
    <property type="match status" value="1"/>
</dbReference>
<evidence type="ECO:0000256" key="3">
    <source>
        <dbReference type="ARBA" id="ARBA00022801"/>
    </source>
</evidence>
<dbReference type="Gene3D" id="3.40.395.10">
    <property type="entry name" value="Adenoviral Proteinase, Chain A"/>
    <property type="match status" value="1"/>
</dbReference>
<dbReference type="Proteomes" id="UP001497482">
    <property type="component" value="Chromosome 14"/>
</dbReference>
<accession>A0AAV2JTK3</accession>
<organism evidence="6 7">
    <name type="scientific">Knipowitschia caucasica</name>
    <name type="common">Caucasian dwarf goby</name>
    <name type="synonym">Pomatoschistus caucasicus</name>
    <dbReference type="NCBI Taxonomy" id="637954"/>
    <lineage>
        <taxon>Eukaryota</taxon>
        <taxon>Metazoa</taxon>
        <taxon>Chordata</taxon>
        <taxon>Craniata</taxon>
        <taxon>Vertebrata</taxon>
        <taxon>Euteleostomi</taxon>
        <taxon>Actinopterygii</taxon>
        <taxon>Neopterygii</taxon>
        <taxon>Teleostei</taxon>
        <taxon>Neoteleostei</taxon>
        <taxon>Acanthomorphata</taxon>
        <taxon>Gobiaria</taxon>
        <taxon>Gobiiformes</taxon>
        <taxon>Gobioidei</taxon>
        <taxon>Gobiidae</taxon>
        <taxon>Gobiinae</taxon>
        <taxon>Knipowitschia</taxon>
    </lineage>
</organism>
<evidence type="ECO:0000313" key="7">
    <source>
        <dbReference type="Proteomes" id="UP001497482"/>
    </source>
</evidence>
<sequence>MSKIIQEFLTNFHQKYGSFIPLRTSDLLKHIKEKFHEDIKDYKVWILETTVEEMAKIKSNPTFKVKYKKHTLTLDDLSTLASESWINDQVINMYGDLIMDCGNSKVHFLNSFFHKKLLSRGYEGVKRWTKQVDLFSQHLILVPVHIEVHWCLVAADIIRKKVCLYDSQRIGLQKVAWNILKYLMKEAKEKKQTAFEDGWTVSMMEKIPQQTNENDCGVFILEYSRCLALSEALQFSQRDIPFIRKRIYKELCECKLHDKQQNNL</sequence>
<keyword evidence="7" id="KW-1185">Reference proteome</keyword>
<reference evidence="6 7" key="1">
    <citation type="submission" date="2024-04" db="EMBL/GenBank/DDBJ databases">
        <authorList>
            <person name="Waldvogel A.-M."/>
            <person name="Schoenle A."/>
        </authorList>
    </citation>
    <scope>NUCLEOTIDE SEQUENCE [LARGE SCALE GENOMIC DNA]</scope>
</reference>
<dbReference type="GO" id="GO:0006508">
    <property type="term" value="P:proteolysis"/>
    <property type="evidence" value="ECO:0007669"/>
    <property type="project" value="UniProtKB-KW"/>
</dbReference>
<feature type="domain" description="Ubiquitin-like protease family profile" evidence="5">
    <location>
        <begin position="70"/>
        <end position="227"/>
    </location>
</feature>
<dbReference type="InterPro" id="IPR038765">
    <property type="entry name" value="Papain-like_cys_pep_sf"/>
</dbReference>
<dbReference type="PANTHER" id="PTHR12606:SF10">
    <property type="entry name" value="SENTRIN-SPECIFIC PROTEASE 5"/>
    <property type="match status" value="1"/>
</dbReference>
<dbReference type="PROSITE" id="PS50600">
    <property type="entry name" value="ULP_PROTEASE"/>
    <property type="match status" value="1"/>
</dbReference>
<keyword evidence="3" id="KW-0378">Hydrolase</keyword>
<dbReference type="SUPFAM" id="SSF54001">
    <property type="entry name" value="Cysteine proteinases"/>
    <property type="match status" value="1"/>
</dbReference>
<proteinExistence type="inferred from homology"/>
<dbReference type="GO" id="GO:0005634">
    <property type="term" value="C:nucleus"/>
    <property type="evidence" value="ECO:0007669"/>
    <property type="project" value="TreeGrafter"/>
</dbReference>
<dbReference type="EMBL" id="OZ035836">
    <property type="protein sequence ID" value="CAL1579936.1"/>
    <property type="molecule type" value="Genomic_DNA"/>
</dbReference>
<evidence type="ECO:0000256" key="2">
    <source>
        <dbReference type="ARBA" id="ARBA00022670"/>
    </source>
</evidence>